<organism evidence="2 3">
    <name type="scientific">Rothia kristinae</name>
    <dbReference type="NCBI Taxonomy" id="37923"/>
    <lineage>
        <taxon>Bacteria</taxon>
        <taxon>Bacillati</taxon>
        <taxon>Actinomycetota</taxon>
        <taxon>Actinomycetes</taxon>
        <taxon>Micrococcales</taxon>
        <taxon>Micrococcaceae</taxon>
        <taxon>Rothia</taxon>
    </lineage>
</organism>
<gene>
    <name evidence="2" type="ORF">A5N15_05685</name>
</gene>
<feature type="domain" description="RNA helicase HrpA C-terminal" evidence="1">
    <location>
        <begin position="3"/>
        <end position="63"/>
    </location>
</feature>
<protein>
    <recommendedName>
        <fullName evidence="1">RNA helicase HrpA C-terminal domain-containing protein</fullName>
    </recommendedName>
</protein>
<dbReference type="Proteomes" id="UP000092021">
    <property type="component" value="Unassembled WGS sequence"/>
</dbReference>
<dbReference type="Pfam" id="PF11898">
    <property type="entry name" value="DUF3418"/>
    <property type="match status" value="1"/>
</dbReference>
<proteinExistence type="predicted"/>
<evidence type="ECO:0000313" key="2">
    <source>
        <dbReference type="EMBL" id="OAX60803.1"/>
    </source>
</evidence>
<sequence length="70" mass="7993">MFVQVPVVFLNQLRQRPFEWMIPGLRTELVTALIRSLPKAVRKSFVPAPDVAAAAVQRLTEEFDPRPMIC</sequence>
<accession>A0A657IUU2</accession>
<dbReference type="AlphaFoldDB" id="A0A657IUU2"/>
<dbReference type="EMBL" id="LWGZ01000496">
    <property type="protein sequence ID" value="OAX60803.1"/>
    <property type="molecule type" value="Genomic_DNA"/>
</dbReference>
<name>A0A657IUU2_9MICC</name>
<dbReference type="InterPro" id="IPR024590">
    <property type="entry name" value="HrpA_C"/>
</dbReference>
<evidence type="ECO:0000313" key="3">
    <source>
        <dbReference type="Proteomes" id="UP000092021"/>
    </source>
</evidence>
<evidence type="ECO:0000259" key="1">
    <source>
        <dbReference type="Pfam" id="PF11898"/>
    </source>
</evidence>
<reference evidence="2 3" key="1">
    <citation type="submission" date="2016-04" db="EMBL/GenBank/DDBJ databases">
        <title>Identification of putative biosynthetic pathways for the production of bioactive secondary metabolites by the marine actinomycete Kocuria kristinae RUTW2-3.</title>
        <authorList>
            <person name="Waterworth S.C."/>
            <person name="Walmsley T.A."/>
            <person name="Matongo T."/>
            <person name="Davies-Coleman M.T."/>
            <person name="Dorrington R.A."/>
        </authorList>
    </citation>
    <scope>NUCLEOTIDE SEQUENCE [LARGE SCALE GENOMIC DNA]</scope>
    <source>
        <strain evidence="2 3">RUTW4-5</strain>
    </source>
</reference>
<comment type="caution">
    <text evidence="2">The sequence shown here is derived from an EMBL/GenBank/DDBJ whole genome shotgun (WGS) entry which is preliminary data.</text>
</comment>